<sequence>MSFKIKDPQSILVPKDQISSLIVIKQTVAYSIAKITDHNGKQKIGVRWNVSSKENSDPDKQNGTKECLGFPAFYGNPCWFILPDEFLDLNFIQDVLTYF</sequence>
<accession>A0ABS3PYW6</accession>
<keyword evidence="2" id="KW-1185">Reference proteome</keyword>
<comment type="caution">
    <text evidence="1">The sequence shown here is derived from an EMBL/GenBank/DDBJ whole genome shotgun (WGS) entry which is preliminary data.</text>
</comment>
<reference evidence="1 2" key="1">
    <citation type="submission" date="2021-03" db="EMBL/GenBank/DDBJ databases">
        <title>Isolation and description of Capnocytophaga bilenii sp. nov., a novel Capnocytophaga species, isolated from a gingivitis subject.</title>
        <authorList>
            <person name="Antezack A."/>
            <person name="Monnet-Corti V."/>
            <person name="La Scola B."/>
        </authorList>
    </citation>
    <scope>NUCLEOTIDE SEQUENCE [LARGE SCALE GENOMIC DNA]</scope>
    <source>
        <strain evidence="1 2">Marseille-Q4570</strain>
    </source>
</reference>
<dbReference type="EMBL" id="JAGDYP010000006">
    <property type="protein sequence ID" value="MBO1884528.1"/>
    <property type="molecule type" value="Genomic_DNA"/>
</dbReference>
<organism evidence="1 2">
    <name type="scientific">Capnocytophaga bilenii</name>
    <dbReference type="NCBI Taxonomy" id="2819369"/>
    <lineage>
        <taxon>Bacteria</taxon>
        <taxon>Pseudomonadati</taxon>
        <taxon>Bacteroidota</taxon>
        <taxon>Flavobacteriia</taxon>
        <taxon>Flavobacteriales</taxon>
        <taxon>Flavobacteriaceae</taxon>
        <taxon>Capnocytophaga</taxon>
    </lineage>
</organism>
<dbReference type="Proteomes" id="UP000681610">
    <property type="component" value="Unassembled WGS sequence"/>
</dbReference>
<dbReference type="RefSeq" id="WP_208059000.1">
    <property type="nucleotide sequence ID" value="NZ_JAGDYP010000006.1"/>
</dbReference>
<proteinExistence type="predicted"/>
<name>A0ABS3PYW6_9FLAO</name>
<protein>
    <submittedName>
        <fullName evidence="1">Uncharacterized protein</fullName>
    </submittedName>
</protein>
<evidence type="ECO:0000313" key="1">
    <source>
        <dbReference type="EMBL" id="MBO1884528.1"/>
    </source>
</evidence>
<evidence type="ECO:0000313" key="2">
    <source>
        <dbReference type="Proteomes" id="UP000681610"/>
    </source>
</evidence>
<gene>
    <name evidence="1" type="ORF">J4N46_08885</name>
</gene>